<dbReference type="Pfam" id="PF24706">
    <property type="entry name" value="DUF7669"/>
    <property type="match status" value="1"/>
</dbReference>
<organism evidence="2 3">
    <name type="scientific">Deinococcus oregonensis</name>
    <dbReference type="NCBI Taxonomy" id="1805970"/>
    <lineage>
        <taxon>Bacteria</taxon>
        <taxon>Thermotogati</taxon>
        <taxon>Deinococcota</taxon>
        <taxon>Deinococci</taxon>
        <taxon>Deinococcales</taxon>
        <taxon>Deinococcaceae</taxon>
        <taxon>Deinococcus</taxon>
    </lineage>
</organism>
<proteinExistence type="predicted"/>
<reference evidence="2 3" key="1">
    <citation type="submission" date="2024-09" db="EMBL/GenBank/DDBJ databases">
        <authorList>
            <person name="Sun Q."/>
            <person name="Mori K."/>
        </authorList>
    </citation>
    <scope>NUCLEOTIDE SEQUENCE [LARGE SCALE GENOMIC DNA]</scope>
    <source>
        <strain evidence="2 3">JCM 13503</strain>
    </source>
</reference>
<dbReference type="RefSeq" id="WP_380006157.1">
    <property type="nucleotide sequence ID" value="NZ_JBHLYR010000013.1"/>
</dbReference>
<accession>A0ABV6AUZ5</accession>
<dbReference type="Proteomes" id="UP001589733">
    <property type="component" value="Unassembled WGS sequence"/>
</dbReference>
<sequence>MTCRDDILAVARKLSKQQTDGTFSAQDVVAALRAKGTQHLDTTIRRHVASEMCQNAVGQGAGKYPDFERVARGRYRLLST</sequence>
<keyword evidence="3" id="KW-1185">Reference proteome</keyword>
<dbReference type="InterPro" id="IPR056086">
    <property type="entry name" value="DUF7669"/>
</dbReference>
<evidence type="ECO:0000259" key="1">
    <source>
        <dbReference type="Pfam" id="PF24706"/>
    </source>
</evidence>
<evidence type="ECO:0000313" key="2">
    <source>
        <dbReference type="EMBL" id="MFB9991338.1"/>
    </source>
</evidence>
<name>A0ABV6AUZ5_9DEIO</name>
<protein>
    <recommendedName>
        <fullName evidence="1">DUF7669 domain-containing protein</fullName>
    </recommendedName>
</protein>
<comment type="caution">
    <text evidence="2">The sequence shown here is derived from an EMBL/GenBank/DDBJ whole genome shotgun (WGS) entry which is preliminary data.</text>
</comment>
<evidence type="ECO:0000313" key="3">
    <source>
        <dbReference type="Proteomes" id="UP001589733"/>
    </source>
</evidence>
<gene>
    <name evidence="2" type="ORF">ACFFLM_05010</name>
</gene>
<dbReference type="EMBL" id="JBHLYR010000013">
    <property type="protein sequence ID" value="MFB9991338.1"/>
    <property type="molecule type" value="Genomic_DNA"/>
</dbReference>
<feature type="domain" description="DUF7669" evidence="1">
    <location>
        <begin position="11"/>
        <end position="77"/>
    </location>
</feature>